<keyword evidence="2" id="KW-1185">Reference proteome</keyword>
<gene>
    <name evidence="1" type="ORF">DPMN_066272</name>
</gene>
<dbReference type="EMBL" id="JAIWYP010000014">
    <property type="protein sequence ID" value="KAH3706881.1"/>
    <property type="molecule type" value="Genomic_DNA"/>
</dbReference>
<evidence type="ECO:0000313" key="1">
    <source>
        <dbReference type="EMBL" id="KAH3706881.1"/>
    </source>
</evidence>
<reference evidence="1" key="1">
    <citation type="journal article" date="2019" name="bioRxiv">
        <title>The Genome of the Zebra Mussel, Dreissena polymorpha: A Resource for Invasive Species Research.</title>
        <authorList>
            <person name="McCartney M.A."/>
            <person name="Auch B."/>
            <person name="Kono T."/>
            <person name="Mallez S."/>
            <person name="Zhang Y."/>
            <person name="Obille A."/>
            <person name="Becker A."/>
            <person name="Abrahante J.E."/>
            <person name="Garbe J."/>
            <person name="Badalamenti J.P."/>
            <person name="Herman A."/>
            <person name="Mangelson H."/>
            <person name="Liachko I."/>
            <person name="Sullivan S."/>
            <person name="Sone E.D."/>
            <person name="Koren S."/>
            <person name="Silverstein K.A.T."/>
            <person name="Beckman K.B."/>
            <person name="Gohl D.M."/>
        </authorList>
    </citation>
    <scope>NUCLEOTIDE SEQUENCE</scope>
    <source>
        <strain evidence="1">Duluth1</strain>
        <tissue evidence="1">Whole animal</tissue>
    </source>
</reference>
<sequence length="207" mass="23835">MTYTTRVVYLESRGHNRKARVLDCTIPILLTDSKEKYLEKHQTEFEKRFINSFIWWSKGGANTSDTLKKVKLRFDQKTKANKSYTVYVYLGTCDLTKLNTDGLIELRSRDETIVAEITAKSKELSHFLISKGCHVIFLQIPYYSIAKWNKERGQQAQQLEEKSIEEDKILIKLIDTLNSKLNTLNTGRTPIFNKDLQKAGHTSGVVA</sequence>
<comment type="caution">
    <text evidence="1">The sequence shown here is derived from an EMBL/GenBank/DDBJ whole genome shotgun (WGS) entry which is preliminary data.</text>
</comment>
<dbReference type="Proteomes" id="UP000828390">
    <property type="component" value="Unassembled WGS sequence"/>
</dbReference>
<organism evidence="1 2">
    <name type="scientific">Dreissena polymorpha</name>
    <name type="common">Zebra mussel</name>
    <name type="synonym">Mytilus polymorpha</name>
    <dbReference type="NCBI Taxonomy" id="45954"/>
    <lineage>
        <taxon>Eukaryota</taxon>
        <taxon>Metazoa</taxon>
        <taxon>Spiralia</taxon>
        <taxon>Lophotrochozoa</taxon>
        <taxon>Mollusca</taxon>
        <taxon>Bivalvia</taxon>
        <taxon>Autobranchia</taxon>
        <taxon>Heteroconchia</taxon>
        <taxon>Euheterodonta</taxon>
        <taxon>Imparidentia</taxon>
        <taxon>Neoheterodontei</taxon>
        <taxon>Myida</taxon>
        <taxon>Dreissenoidea</taxon>
        <taxon>Dreissenidae</taxon>
        <taxon>Dreissena</taxon>
    </lineage>
</organism>
<protein>
    <submittedName>
        <fullName evidence="1">Uncharacterized protein</fullName>
    </submittedName>
</protein>
<proteinExistence type="predicted"/>
<dbReference type="AlphaFoldDB" id="A0A9D3YXH2"/>
<reference evidence="1" key="2">
    <citation type="submission" date="2020-11" db="EMBL/GenBank/DDBJ databases">
        <authorList>
            <person name="McCartney M.A."/>
            <person name="Auch B."/>
            <person name="Kono T."/>
            <person name="Mallez S."/>
            <person name="Becker A."/>
            <person name="Gohl D.M."/>
            <person name="Silverstein K.A.T."/>
            <person name="Koren S."/>
            <person name="Bechman K.B."/>
            <person name="Herman A."/>
            <person name="Abrahante J.E."/>
            <person name="Garbe J."/>
        </authorList>
    </citation>
    <scope>NUCLEOTIDE SEQUENCE</scope>
    <source>
        <strain evidence="1">Duluth1</strain>
        <tissue evidence="1">Whole animal</tissue>
    </source>
</reference>
<name>A0A9D3YXH2_DREPO</name>
<accession>A0A9D3YXH2</accession>
<evidence type="ECO:0000313" key="2">
    <source>
        <dbReference type="Proteomes" id="UP000828390"/>
    </source>
</evidence>